<dbReference type="RefSeq" id="WP_210896847.1">
    <property type="nucleotide sequence ID" value="NZ_CP071696.1"/>
</dbReference>
<dbReference type="InterPro" id="IPR052164">
    <property type="entry name" value="Anthracycline_SecMetBiosynth"/>
</dbReference>
<dbReference type="InterPro" id="IPR004360">
    <property type="entry name" value="Glyas_Fos-R_dOase_dom"/>
</dbReference>
<dbReference type="PROSITE" id="PS51819">
    <property type="entry name" value="VOC"/>
    <property type="match status" value="1"/>
</dbReference>
<keyword evidence="3" id="KW-1185">Reference proteome</keyword>
<dbReference type="SUPFAM" id="SSF54593">
    <property type="entry name" value="Glyoxalase/Bleomycin resistance protein/Dihydroxybiphenyl dioxygenase"/>
    <property type="match status" value="1"/>
</dbReference>
<sequence>MSALVVHFEIHGAEPERLAIFYRDLFGWKVAQFGDMAYWSIETGEGSVSPDAPGYGINGGLTVREGPAPAADAPINGCNLVVSVDDVDATFAAAIALGAAESLPPDDMPGIGRLAYFRDPDGNLLGIINPVLSDGTNTMGG</sequence>
<organism evidence="2 3">
    <name type="scientific">Agromyces archimandritae</name>
    <dbReference type="NCBI Taxonomy" id="2781962"/>
    <lineage>
        <taxon>Bacteria</taxon>
        <taxon>Bacillati</taxon>
        <taxon>Actinomycetota</taxon>
        <taxon>Actinomycetes</taxon>
        <taxon>Micrococcales</taxon>
        <taxon>Microbacteriaceae</taxon>
        <taxon>Agromyces</taxon>
    </lineage>
</organism>
<protein>
    <submittedName>
        <fullName evidence="2">VOC family protein</fullName>
    </submittedName>
</protein>
<accession>A0A975IPC4</accession>
<dbReference type="Pfam" id="PF00903">
    <property type="entry name" value="Glyoxalase"/>
    <property type="match status" value="1"/>
</dbReference>
<evidence type="ECO:0000259" key="1">
    <source>
        <dbReference type="PROSITE" id="PS51819"/>
    </source>
</evidence>
<evidence type="ECO:0000313" key="3">
    <source>
        <dbReference type="Proteomes" id="UP000671914"/>
    </source>
</evidence>
<proteinExistence type="predicted"/>
<dbReference type="EMBL" id="CP071696">
    <property type="protein sequence ID" value="QTX03846.1"/>
    <property type="molecule type" value="Genomic_DNA"/>
</dbReference>
<dbReference type="PANTHER" id="PTHR33993:SF2">
    <property type="entry name" value="VOC DOMAIN-CONTAINING PROTEIN"/>
    <property type="match status" value="1"/>
</dbReference>
<dbReference type="Proteomes" id="UP000671914">
    <property type="component" value="Chromosome"/>
</dbReference>
<dbReference type="KEGG" id="aarc:G127AT_11015"/>
<dbReference type="PANTHER" id="PTHR33993">
    <property type="entry name" value="GLYOXALASE-RELATED"/>
    <property type="match status" value="1"/>
</dbReference>
<dbReference type="Gene3D" id="3.10.180.10">
    <property type="entry name" value="2,3-Dihydroxybiphenyl 1,2-Dioxygenase, domain 1"/>
    <property type="match status" value="1"/>
</dbReference>
<reference evidence="2" key="1">
    <citation type="submission" date="2021-03" db="EMBL/GenBank/DDBJ databases">
        <title>Agromyces archimandritus sp. nov., isolated from the cockroach Archimandrita tessellata.</title>
        <authorList>
            <person name="Guzman J."/>
            <person name="Ortuzar M."/>
            <person name="Poehlein A."/>
            <person name="Daniel R."/>
            <person name="Trujillo M."/>
            <person name="Vilcinskas A."/>
        </authorList>
    </citation>
    <scope>NUCLEOTIDE SEQUENCE</scope>
    <source>
        <strain evidence="2">G127AT</strain>
    </source>
</reference>
<name>A0A975IPC4_9MICO</name>
<gene>
    <name evidence="2" type="ORF">G127AT_11015</name>
</gene>
<feature type="domain" description="VOC" evidence="1">
    <location>
        <begin position="4"/>
        <end position="130"/>
    </location>
</feature>
<dbReference type="InterPro" id="IPR037523">
    <property type="entry name" value="VOC_core"/>
</dbReference>
<evidence type="ECO:0000313" key="2">
    <source>
        <dbReference type="EMBL" id="QTX03846.1"/>
    </source>
</evidence>
<dbReference type="AlphaFoldDB" id="A0A975IPC4"/>
<dbReference type="InterPro" id="IPR029068">
    <property type="entry name" value="Glyas_Bleomycin-R_OHBP_Dase"/>
</dbReference>